<reference evidence="6 7" key="1">
    <citation type="journal article" date="2016" name="Int. J. Syst. Evol. Microbiol.">
        <title>Arsenicitalea aurantiaca gen. nov., sp. nov., a new member of the family Hyphomicrobiaceae, isolated from high-arsenic sediment.</title>
        <authorList>
            <person name="Mu Y."/>
            <person name="Zhou L."/>
            <person name="Zeng X.C."/>
            <person name="Liu L."/>
            <person name="Pan Y."/>
            <person name="Chen X."/>
            <person name="Wang J."/>
            <person name="Li S."/>
            <person name="Li W.J."/>
            <person name="Wang Y."/>
        </authorList>
    </citation>
    <scope>NUCLEOTIDE SEQUENCE [LARGE SCALE GENOMIC DNA]</scope>
    <source>
        <strain evidence="6 7">42-50</strain>
    </source>
</reference>
<organism evidence="6 7">
    <name type="scientific">Arsenicitalea aurantiaca</name>
    <dbReference type="NCBI Taxonomy" id="1783274"/>
    <lineage>
        <taxon>Bacteria</taxon>
        <taxon>Pseudomonadati</taxon>
        <taxon>Pseudomonadota</taxon>
        <taxon>Alphaproteobacteria</taxon>
        <taxon>Hyphomicrobiales</taxon>
        <taxon>Devosiaceae</taxon>
        <taxon>Arsenicitalea</taxon>
    </lineage>
</organism>
<dbReference type="CDD" id="cd10977">
    <property type="entry name" value="CE4_PuuE_SpCDA1"/>
    <property type="match status" value="1"/>
</dbReference>
<dbReference type="NCBIfam" id="TIGR03212">
    <property type="entry name" value="uraD_N-term-dom"/>
    <property type="match status" value="1"/>
</dbReference>
<dbReference type="Gene3D" id="3.20.20.370">
    <property type="entry name" value="Glycoside hydrolase/deacetylase"/>
    <property type="match status" value="1"/>
</dbReference>
<dbReference type="RefSeq" id="WP_127186692.1">
    <property type="nucleotide sequence ID" value="NZ_RZNJ01000001.1"/>
</dbReference>
<gene>
    <name evidence="6" type="primary">puuE</name>
    <name evidence="6" type="ORF">EMQ25_01005</name>
</gene>
<dbReference type="GO" id="GO:0005975">
    <property type="term" value="P:carbohydrate metabolic process"/>
    <property type="evidence" value="ECO:0007669"/>
    <property type="project" value="InterPro"/>
</dbReference>
<dbReference type="PANTHER" id="PTHR43123:SF1">
    <property type="entry name" value="POLYSACCHARIDE DEACETYLASE-RELATED"/>
    <property type="match status" value="1"/>
</dbReference>
<evidence type="ECO:0000256" key="1">
    <source>
        <dbReference type="ARBA" id="ARBA00003236"/>
    </source>
</evidence>
<dbReference type="PANTHER" id="PTHR43123">
    <property type="entry name" value="POLYSACCHARIDE DEACETYLASE-RELATED"/>
    <property type="match status" value="1"/>
</dbReference>
<evidence type="ECO:0000259" key="5">
    <source>
        <dbReference type="PROSITE" id="PS51677"/>
    </source>
</evidence>
<sequence length="303" mass="34046">MAYTEDYPRDLVGYAGAPVDPKWPNDAKLAIQIVVNYEEGGETSVLHGDATSEAMLTEDPSVPFQGKRNISVESQYEYGSRAGFWRLHRMLTERNLPVTVFGVTMALARNPAAVAAMKAAGWEIASHGFKWINYAHMAEAEERAQIAESIRLHTEVVGEPPRGWYTGRMTENTRRLLLELGDFTYDSDSFADDLPYWTTETGTPHLIVPYALDSNDVRYLNSLGLQAPDLSTYLIRACDLLRREGETAPKMMSVGLHCRVAGRPGRAADLERFLDHIAGLEDVWVTRRIDIAEHWRQHHPFAG</sequence>
<comment type="similarity">
    <text evidence="2">Belongs to the polysaccharide deacetylase family.</text>
</comment>
<evidence type="ECO:0000256" key="2">
    <source>
        <dbReference type="ARBA" id="ARBA00010973"/>
    </source>
</evidence>
<dbReference type="InterPro" id="IPR017625">
    <property type="entry name" value="PuuE"/>
</dbReference>
<evidence type="ECO:0000256" key="3">
    <source>
        <dbReference type="ARBA" id="ARBA00020071"/>
    </source>
</evidence>
<comment type="caution">
    <text evidence="6">The sequence shown here is derived from an EMBL/GenBank/DDBJ whole genome shotgun (WGS) entry which is preliminary data.</text>
</comment>
<evidence type="ECO:0000313" key="7">
    <source>
        <dbReference type="Proteomes" id="UP000281547"/>
    </source>
</evidence>
<dbReference type="OrthoDB" id="9787041at2"/>
<dbReference type="InterPro" id="IPR011330">
    <property type="entry name" value="Glyco_hydro/deAcase_b/a-brl"/>
</dbReference>
<name>A0A433XKJ7_9HYPH</name>
<feature type="domain" description="NodB homology" evidence="5">
    <location>
        <begin position="70"/>
        <end position="286"/>
    </location>
</feature>
<dbReference type="EMBL" id="RZNJ01000001">
    <property type="protein sequence ID" value="RUT34573.1"/>
    <property type="molecule type" value="Genomic_DNA"/>
</dbReference>
<accession>A0A433XKJ7</accession>
<dbReference type="SUPFAM" id="SSF88713">
    <property type="entry name" value="Glycoside hydrolase/deacetylase"/>
    <property type="match status" value="1"/>
</dbReference>
<dbReference type="AlphaFoldDB" id="A0A433XKJ7"/>
<dbReference type="Proteomes" id="UP000281547">
    <property type="component" value="Unassembled WGS sequence"/>
</dbReference>
<evidence type="ECO:0000256" key="4">
    <source>
        <dbReference type="ARBA" id="ARBA00032976"/>
    </source>
</evidence>
<evidence type="ECO:0000313" key="6">
    <source>
        <dbReference type="EMBL" id="RUT34573.1"/>
    </source>
</evidence>
<dbReference type="Pfam" id="PF01522">
    <property type="entry name" value="Polysacc_deac_1"/>
    <property type="match status" value="1"/>
</dbReference>
<keyword evidence="7" id="KW-1185">Reference proteome</keyword>
<dbReference type="InterPro" id="IPR002509">
    <property type="entry name" value="NODB_dom"/>
</dbReference>
<proteinExistence type="inferred from homology"/>
<comment type="function">
    <text evidence="1">Is involved in generating a small heat-stable compound (Nod), an acylated oligomer of N-acetylglucosamine, that stimulates mitosis in various plant protoplasts.</text>
</comment>
<dbReference type="GO" id="GO:0016810">
    <property type="term" value="F:hydrolase activity, acting on carbon-nitrogen (but not peptide) bonds"/>
    <property type="evidence" value="ECO:0007669"/>
    <property type="project" value="InterPro"/>
</dbReference>
<protein>
    <recommendedName>
        <fullName evidence="3">Chitooligosaccharide deacetylase</fullName>
    </recommendedName>
    <alternativeName>
        <fullName evidence="4">Nodulation protein B</fullName>
    </alternativeName>
</protein>
<dbReference type="PROSITE" id="PS51677">
    <property type="entry name" value="NODB"/>
    <property type="match status" value="1"/>
</dbReference>